<proteinExistence type="predicted"/>
<gene>
    <name evidence="3" type="ORF">RHSIM_Rhsim03G0017200</name>
</gene>
<dbReference type="Proteomes" id="UP000626092">
    <property type="component" value="Unassembled WGS sequence"/>
</dbReference>
<sequence>MKLGMSFSFSWCARKSNGIADWVAQAMCEKRRWTVASPAREHLEMVGVTEILDKLMNICIEMCDQLLYVFPSQMLPLNLQYLEIANCDELEVIFSTDPKEEKEAINDDVIVFPRLKRVSLWYLPKLKSFYSETQGFFSHKVQRSLPFFT</sequence>
<keyword evidence="1" id="KW-0611">Plant defense</keyword>
<dbReference type="EMBL" id="WJXA01000003">
    <property type="protein sequence ID" value="KAF7146909.1"/>
    <property type="molecule type" value="Genomic_DNA"/>
</dbReference>
<reference evidence="3" key="1">
    <citation type="submission" date="2019-11" db="EMBL/GenBank/DDBJ databases">
        <authorList>
            <person name="Liu Y."/>
            <person name="Hou J."/>
            <person name="Li T.-Q."/>
            <person name="Guan C.-H."/>
            <person name="Wu X."/>
            <person name="Wu H.-Z."/>
            <person name="Ling F."/>
            <person name="Zhang R."/>
            <person name="Shi X.-G."/>
            <person name="Ren J.-P."/>
            <person name="Chen E.-F."/>
            <person name="Sun J.-M."/>
        </authorList>
    </citation>
    <scope>NUCLEOTIDE SEQUENCE</scope>
    <source>
        <strain evidence="3">Adult_tree_wgs_1</strain>
        <tissue evidence="3">Leaves</tissue>
    </source>
</reference>
<evidence type="ECO:0000313" key="3">
    <source>
        <dbReference type="EMBL" id="KAF7146909.1"/>
    </source>
</evidence>
<dbReference type="InterPro" id="IPR057135">
    <property type="entry name" value="At4g27190-like_LRR"/>
</dbReference>
<dbReference type="OrthoDB" id="1746449at2759"/>
<evidence type="ECO:0000259" key="2">
    <source>
        <dbReference type="Pfam" id="PF23247"/>
    </source>
</evidence>
<protein>
    <recommendedName>
        <fullName evidence="2">Disease resistance protein At4g27190-like leucine-rich repeats domain-containing protein</fullName>
    </recommendedName>
</protein>
<dbReference type="Pfam" id="PF23247">
    <property type="entry name" value="LRR_RPS2"/>
    <property type="match status" value="1"/>
</dbReference>
<dbReference type="InterPro" id="IPR050905">
    <property type="entry name" value="Plant_NBS-LRR"/>
</dbReference>
<evidence type="ECO:0000313" key="4">
    <source>
        <dbReference type="Proteomes" id="UP000626092"/>
    </source>
</evidence>
<dbReference type="AlphaFoldDB" id="A0A834LSW4"/>
<organism evidence="3 4">
    <name type="scientific">Rhododendron simsii</name>
    <name type="common">Sims's rhododendron</name>
    <dbReference type="NCBI Taxonomy" id="118357"/>
    <lineage>
        <taxon>Eukaryota</taxon>
        <taxon>Viridiplantae</taxon>
        <taxon>Streptophyta</taxon>
        <taxon>Embryophyta</taxon>
        <taxon>Tracheophyta</taxon>
        <taxon>Spermatophyta</taxon>
        <taxon>Magnoliopsida</taxon>
        <taxon>eudicotyledons</taxon>
        <taxon>Gunneridae</taxon>
        <taxon>Pentapetalae</taxon>
        <taxon>asterids</taxon>
        <taxon>Ericales</taxon>
        <taxon>Ericaceae</taxon>
        <taxon>Ericoideae</taxon>
        <taxon>Rhodoreae</taxon>
        <taxon>Rhododendron</taxon>
    </lineage>
</organism>
<evidence type="ECO:0000256" key="1">
    <source>
        <dbReference type="ARBA" id="ARBA00022821"/>
    </source>
</evidence>
<keyword evidence="4" id="KW-1185">Reference proteome</keyword>
<dbReference type="PANTHER" id="PTHR33463">
    <property type="entry name" value="NB-ARC DOMAIN-CONTAINING PROTEIN-RELATED"/>
    <property type="match status" value="1"/>
</dbReference>
<comment type="caution">
    <text evidence="3">The sequence shown here is derived from an EMBL/GenBank/DDBJ whole genome shotgun (WGS) entry which is preliminary data.</text>
</comment>
<name>A0A834LSW4_RHOSS</name>
<accession>A0A834LSW4</accession>
<feature type="domain" description="Disease resistance protein At4g27190-like leucine-rich repeats" evidence="2">
    <location>
        <begin position="50"/>
        <end position="134"/>
    </location>
</feature>